<dbReference type="AlphaFoldDB" id="A0A371FH67"/>
<protein>
    <submittedName>
        <fullName evidence="1">Uncharacterized protein</fullName>
    </submittedName>
</protein>
<reference evidence="1" key="1">
    <citation type="submission" date="2018-05" db="EMBL/GenBank/DDBJ databases">
        <title>Draft genome of Mucuna pruriens seed.</title>
        <authorList>
            <person name="Nnadi N.E."/>
            <person name="Vos R."/>
            <person name="Hasami M.H."/>
            <person name="Devisetty U.K."/>
            <person name="Aguiy J.C."/>
        </authorList>
    </citation>
    <scope>NUCLEOTIDE SEQUENCE [LARGE SCALE GENOMIC DNA]</scope>
    <source>
        <strain evidence="1">JCA_2017</strain>
    </source>
</reference>
<keyword evidence="2" id="KW-1185">Reference proteome</keyword>
<dbReference type="Proteomes" id="UP000257109">
    <property type="component" value="Unassembled WGS sequence"/>
</dbReference>
<name>A0A371FH67_MUCPR</name>
<comment type="caution">
    <text evidence="1">The sequence shown here is derived from an EMBL/GenBank/DDBJ whole genome shotgun (WGS) entry which is preliminary data.</text>
</comment>
<accession>A0A371FH67</accession>
<evidence type="ECO:0000313" key="2">
    <source>
        <dbReference type="Proteomes" id="UP000257109"/>
    </source>
</evidence>
<evidence type="ECO:0000313" key="1">
    <source>
        <dbReference type="EMBL" id="RDX77668.1"/>
    </source>
</evidence>
<organism evidence="1 2">
    <name type="scientific">Mucuna pruriens</name>
    <name type="common">Velvet bean</name>
    <name type="synonym">Dolichos pruriens</name>
    <dbReference type="NCBI Taxonomy" id="157652"/>
    <lineage>
        <taxon>Eukaryota</taxon>
        <taxon>Viridiplantae</taxon>
        <taxon>Streptophyta</taxon>
        <taxon>Embryophyta</taxon>
        <taxon>Tracheophyta</taxon>
        <taxon>Spermatophyta</taxon>
        <taxon>Magnoliopsida</taxon>
        <taxon>eudicotyledons</taxon>
        <taxon>Gunneridae</taxon>
        <taxon>Pentapetalae</taxon>
        <taxon>rosids</taxon>
        <taxon>fabids</taxon>
        <taxon>Fabales</taxon>
        <taxon>Fabaceae</taxon>
        <taxon>Papilionoideae</taxon>
        <taxon>50 kb inversion clade</taxon>
        <taxon>NPAAA clade</taxon>
        <taxon>indigoferoid/millettioid clade</taxon>
        <taxon>Phaseoleae</taxon>
        <taxon>Mucuna</taxon>
    </lineage>
</organism>
<proteinExistence type="predicted"/>
<gene>
    <name evidence="1" type="ORF">CR513_42175</name>
</gene>
<feature type="non-terminal residue" evidence="1">
    <location>
        <position position="1"/>
    </location>
</feature>
<dbReference type="EMBL" id="QJKJ01009117">
    <property type="protein sequence ID" value="RDX77668.1"/>
    <property type="molecule type" value="Genomic_DNA"/>
</dbReference>
<sequence length="260" mass="29209">MTNQGSKLRSRWDGPFVITNVFPYGAVELKDEHTNRPNTNYRRLGDHFTNGTSPASWCSLSQLPQSLSGTKGEASQSLVIPVTWDVECIYKPKHSRGRENIVLRKNSATLGRPLILGESSRPTDSFSASRLNGPAACEETTQQPNKERPNCVIHVSNLAQRPSQLQLNCHVTLGESTMSETEKLKIVRGDRLDYQRTLVDPILNVLANGELVRLCCICQHLAETVSDKSLSRTYQTKLYREKLDLQPRVSLHSTLKFCFI</sequence>